<gene>
    <name evidence="2" type="ORF">VP01_3063g1</name>
</gene>
<dbReference type="AlphaFoldDB" id="A0A0L6UZW4"/>
<reference evidence="2 3" key="1">
    <citation type="submission" date="2015-08" db="EMBL/GenBank/DDBJ databases">
        <title>Next Generation Sequencing and Analysis of the Genome of Puccinia sorghi L Schw, the Causal Agent of Maize Common Rust.</title>
        <authorList>
            <person name="Rochi L."/>
            <person name="Burguener G."/>
            <person name="Darino M."/>
            <person name="Turjanski A."/>
            <person name="Kreff E."/>
            <person name="Dieguez M.J."/>
            <person name="Sacco F."/>
        </authorList>
    </citation>
    <scope>NUCLEOTIDE SEQUENCE [LARGE SCALE GENOMIC DNA]</scope>
    <source>
        <strain evidence="2 3">RO10H11247</strain>
    </source>
</reference>
<accession>A0A0L6UZW4</accession>
<protein>
    <submittedName>
        <fullName evidence="2">Putative signal peptide protein</fullName>
    </submittedName>
</protein>
<keyword evidence="1" id="KW-0732">Signal</keyword>
<proteinExistence type="predicted"/>
<evidence type="ECO:0000256" key="1">
    <source>
        <dbReference type="SAM" id="SignalP"/>
    </source>
</evidence>
<dbReference type="VEuPathDB" id="FungiDB:VP01_3063g1"/>
<evidence type="ECO:0000313" key="2">
    <source>
        <dbReference type="EMBL" id="KNZ54044.1"/>
    </source>
</evidence>
<feature type="chain" id="PRO_5005568097" evidence="1">
    <location>
        <begin position="19"/>
        <end position="132"/>
    </location>
</feature>
<evidence type="ECO:0000313" key="3">
    <source>
        <dbReference type="Proteomes" id="UP000037035"/>
    </source>
</evidence>
<dbReference type="EMBL" id="LAVV01008017">
    <property type="protein sequence ID" value="KNZ54044.1"/>
    <property type="molecule type" value="Genomic_DNA"/>
</dbReference>
<comment type="caution">
    <text evidence="2">The sequence shown here is derived from an EMBL/GenBank/DDBJ whole genome shotgun (WGS) entry which is preliminary data.</text>
</comment>
<name>A0A0L6UZW4_9BASI</name>
<feature type="non-terminal residue" evidence="2">
    <location>
        <position position="132"/>
    </location>
</feature>
<sequence length="132" mass="15611">MNVLLTFSFFNSMVLLHSHPNEKRLCNQNFTKWYELRITFGTCDTGYHVQSLSQQAKNSSLKEYKTLITIKGVVNITCLVLLHMIFSLLLKNYLSTTFDVSFIPNKYHLKISNVMHRWPHPRNKRFLIHLRP</sequence>
<feature type="signal peptide" evidence="1">
    <location>
        <begin position="1"/>
        <end position="18"/>
    </location>
</feature>
<organism evidence="2 3">
    <name type="scientific">Puccinia sorghi</name>
    <dbReference type="NCBI Taxonomy" id="27349"/>
    <lineage>
        <taxon>Eukaryota</taxon>
        <taxon>Fungi</taxon>
        <taxon>Dikarya</taxon>
        <taxon>Basidiomycota</taxon>
        <taxon>Pucciniomycotina</taxon>
        <taxon>Pucciniomycetes</taxon>
        <taxon>Pucciniales</taxon>
        <taxon>Pucciniaceae</taxon>
        <taxon>Puccinia</taxon>
    </lineage>
</organism>
<dbReference type="Proteomes" id="UP000037035">
    <property type="component" value="Unassembled WGS sequence"/>
</dbReference>
<keyword evidence="3" id="KW-1185">Reference proteome</keyword>